<keyword evidence="2" id="KW-0808">Transferase</keyword>
<organism evidence="2 3">
    <name type="scientific">Segniliparus rotundus (strain ATCC BAA-972 / CDC 1076 / CIP 108378 / DSM 44985 / JCM 13578)</name>
    <dbReference type="NCBI Taxonomy" id="640132"/>
    <lineage>
        <taxon>Bacteria</taxon>
        <taxon>Bacillati</taxon>
        <taxon>Actinomycetota</taxon>
        <taxon>Actinomycetes</taxon>
        <taxon>Mycobacteriales</taxon>
        <taxon>Segniliparaceae</taxon>
        <taxon>Segniliparus</taxon>
    </lineage>
</organism>
<dbReference type="EMBL" id="CP001958">
    <property type="protein sequence ID" value="ADG98694.1"/>
    <property type="molecule type" value="Genomic_DNA"/>
</dbReference>
<dbReference type="NCBIfam" id="NF004530">
    <property type="entry name" value="PRK05877.1"/>
    <property type="match status" value="1"/>
</dbReference>
<dbReference type="InterPro" id="IPR015890">
    <property type="entry name" value="Chorismate_C"/>
</dbReference>
<dbReference type="Pfam" id="PF00425">
    <property type="entry name" value="Chorismate_bind"/>
    <property type="match status" value="1"/>
</dbReference>
<protein>
    <submittedName>
        <fullName evidence="2">Para-aminobenzoate synthase, subunit I</fullName>
        <ecNumber evidence="2">2.6.1.85</ecNumber>
    </submittedName>
</protein>
<dbReference type="OrthoDB" id="3518032at2"/>
<evidence type="ECO:0000313" key="3">
    <source>
        <dbReference type="Proteomes" id="UP000002247"/>
    </source>
</evidence>
<evidence type="ECO:0000313" key="2">
    <source>
        <dbReference type="EMBL" id="ADG98694.1"/>
    </source>
</evidence>
<name>D6ZA24_SEGRD</name>
<sequence length="418" mass="43547">MRVECLGEGAGPGSVLRALRLIAAQAGSAPPAALIGDWFGSRAVLAPSLLALPGAQLPDFGPAARSGAQAAAAPAVGGGWIGALAYPDRAGADGLPAVAGGFAEQVLRLDQEGLWWFESLDDKPCPNRLREAVREGGSAGPFACSWTPPDQGAHEQSVRACLAAIAEGEIYQACVTTNFTGELQGDPMDFFLAVAEASRPAKAAYVAGDWGAVASFSPELYLRRQGTSVVESPIKGTLPRQLDPALLRSSAKDIAENVMIVDLVRHDLGQLARTGSVRVVELLDVREAPGVWHLVSSVAAEIDPHVSDRELVAATFPPASVTGTPKLRARELLSAWEPEGRGMYCGAVGMSSPEQGLELNVAIRTVSITPAGTMRLGVGGGVTADSEPEQEWQECLDKASSILDHSSNGARASLTFLA</sequence>
<dbReference type="STRING" id="640132.Srot_2244"/>
<dbReference type="HOGENOM" id="CLU_006493_1_0_11"/>
<feature type="domain" description="Chorismate-utilising enzyme C-terminal" evidence="1">
    <location>
        <begin position="153"/>
        <end position="398"/>
    </location>
</feature>
<dbReference type="SUPFAM" id="SSF56322">
    <property type="entry name" value="ADC synthase"/>
    <property type="match status" value="1"/>
</dbReference>
<dbReference type="InterPro" id="IPR019999">
    <property type="entry name" value="Anth_synth_I-like"/>
</dbReference>
<dbReference type="EC" id="2.6.1.85" evidence="2"/>
<dbReference type="GO" id="GO:0046820">
    <property type="term" value="F:4-amino-4-deoxychorismate synthase activity"/>
    <property type="evidence" value="ECO:0007669"/>
    <property type="project" value="UniProtKB-EC"/>
</dbReference>
<evidence type="ECO:0000259" key="1">
    <source>
        <dbReference type="Pfam" id="PF00425"/>
    </source>
</evidence>
<reference evidence="2 3" key="1">
    <citation type="journal article" date="2010" name="Stand. Genomic Sci.">
        <title>Complete genome sequence of Segniliparus rotundus type strain (CDC 1076).</title>
        <authorList>
            <person name="Sikorski J."/>
            <person name="Lapidus A."/>
            <person name="Copeland A."/>
            <person name="Misra M."/>
            <person name="Glavina Del Rio T."/>
            <person name="Nolan M."/>
            <person name="Lucas S."/>
            <person name="Chen F."/>
            <person name="Tice H."/>
            <person name="Cheng J.F."/>
            <person name="Jando M."/>
            <person name="Schneider S."/>
            <person name="Bruce D."/>
            <person name="Goodwin L."/>
            <person name="Pitluck S."/>
            <person name="Liolios K."/>
            <person name="Mikhailova N."/>
            <person name="Pati A."/>
            <person name="Ivanova N."/>
            <person name="Mavromatis K."/>
            <person name="Chen A."/>
            <person name="Palaniappan K."/>
            <person name="Chertkov O."/>
            <person name="Land M."/>
            <person name="Hauser L."/>
            <person name="Chang Y.J."/>
            <person name="Jeffries C.D."/>
            <person name="Brettin T."/>
            <person name="Detter J.C."/>
            <person name="Han C."/>
            <person name="Rohde M."/>
            <person name="Goker M."/>
            <person name="Bristow J."/>
            <person name="Eisen J.A."/>
            <person name="Markowitz V."/>
            <person name="Hugenholtz P."/>
            <person name="Kyrpides N.C."/>
            <person name="Klenk H.P."/>
        </authorList>
    </citation>
    <scope>NUCLEOTIDE SEQUENCE [LARGE SCALE GENOMIC DNA]</scope>
    <source>
        <strain evidence="3">ATCC BAA-972 / CDC 1076 / CIP 108378 / DSM 44985 / JCM 13578</strain>
    </source>
</reference>
<proteinExistence type="predicted"/>
<dbReference type="PANTHER" id="PTHR11236:SF50">
    <property type="entry name" value="AMINODEOXYCHORISMATE SYNTHASE COMPONENT 1"/>
    <property type="match status" value="1"/>
</dbReference>
<dbReference type="Proteomes" id="UP000002247">
    <property type="component" value="Chromosome"/>
</dbReference>
<dbReference type="PRINTS" id="PR00095">
    <property type="entry name" value="ANTSNTHASEI"/>
</dbReference>
<dbReference type="eggNOG" id="COG0147">
    <property type="taxonomic scope" value="Bacteria"/>
</dbReference>
<dbReference type="Gene3D" id="3.60.120.10">
    <property type="entry name" value="Anthranilate synthase"/>
    <property type="match status" value="1"/>
</dbReference>
<dbReference type="InterPro" id="IPR005801">
    <property type="entry name" value="ADC_synthase"/>
</dbReference>
<dbReference type="RefSeq" id="WP_013139144.1">
    <property type="nucleotide sequence ID" value="NC_014168.1"/>
</dbReference>
<accession>D6ZA24</accession>
<dbReference type="KEGG" id="srt:Srot_2244"/>
<dbReference type="GO" id="GO:0000162">
    <property type="term" value="P:L-tryptophan biosynthetic process"/>
    <property type="evidence" value="ECO:0007669"/>
    <property type="project" value="TreeGrafter"/>
</dbReference>
<dbReference type="AlphaFoldDB" id="D6ZA24"/>
<dbReference type="PANTHER" id="PTHR11236">
    <property type="entry name" value="AMINOBENZOATE/ANTHRANILATE SYNTHASE"/>
    <property type="match status" value="1"/>
</dbReference>
<keyword evidence="3" id="KW-1185">Reference proteome</keyword>
<gene>
    <name evidence="2" type="ordered locus">Srot_2244</name>
</gene>
<keyword evidence="2" id="KW-0032">Aminotransferase</keyword>